<evidence type="ECO:0000256" key="2">
    <source>
        <dbReference type="ARBA" id="ARBA00023125"/>
    </source>
</evidence>
<gene>
    <name evidence="6" type="ORF">H5410_022101</name>
</gene>
<comment type="subcellular location">
    <subcellularLocation>
        <location evidence="4">Nucleus</location>
    </subcellularLocation>
</comment>
<keyword evidence="2 4" id="KW-0238">DNA-binding</keyword>
<name>A0A9J5ZH36_SOLCO</name>
<accession>A0A9J5ZH36</accession>
<proteinExistence type="predicted"/>
<dbReference type="InterPro" id="IPR005175">
    <property type="entry name" value="PPC_dom"/>
</dbReference>
<dbReference type="GO" id="GO:0005634">
    <property type="term" value="C:nucleus"/>
    <property type="evidence" value="ECO:0007669"/>
    <property type="project" value="UniProtKB-SubCell"/>
</dbReference>
<dbReference type="EMBL" id="JACXVP010000004">
    <property type="protein sequence ID" value="KAG5610820.1"/>
    <property type="molecule type" value="Genomic_DNA"/>
</dbReference>
<comment type="function">
    <text evidence="4">Transcription factor that specifically binds AT-rich DNA sequences related to the nuclear matrix attachment regions (MARs).</text>
</comment>
<evidence type="ECO:0000259" key="5">
    <source>
        <dbReference type="Pfam" id="PF03479"/>
    </source>
</evidence>
<sequence length="120" mass="13290">MNSPNSSVDVNTAQILLNHGENFGVVGMPQLIRVKVGEDIVLKIMDFAQQEEMKISVQSVTGEVSSVTLQSAMGGDIVTHEPEHKKDQPSYEHFLPPSQHVQDRNIHAVDPLRPNEIPIK</sequence>
<keyword evidence="1 4" id="KW-0805">Transcription regulation</keyword>
<dbReference type="PANTHER" id="PTHR31500">
    <property type="entry name" value="AT-HOOK MOTIF NUCLEAR-LOCALIZED PROTEIN 9"/>
    <property type="match status" value="1"/>
</dbReference>
<dbReference type="Proteomes" id="UP000824120">
    <property type="component" value="Chromosome 4"/>
</dbReference>
<organism evidence="6 7">
    <name type="scientific">Solanum commersonii</name>
    <name type="common">Commerson's wild potato</name>
    <name type="synonym">Commerson's nightshade</name>
    <dbReference type="NCBI Taxonomy" id="4109"/>
    <lineage>
        <taxon>Eukaryota</taxon>
        <taxon>Viridiplantae</taxon>
        <taxon>Streptophyta</taxon>
        <taxon>Embryophyta</taxon>
        <taxon>Tracheophyta</taxon>
        <taxon>Spermatophyta</taxon>
        <taxon>Magnoliopsida</taxon>
        <taxon>eudicotyledons</taxon>
        <taxon>Gunneridae</taxon>
        <taxon>Pentapetalae</taxon>
        <taxon>asterids</taxon>
        <taxon>lamiids</taxon>
        <taxon>Solanales</taxon>
        <taxon>Solanaceae</taxon>
        <taxon>Solanoideae</taxon>
        <taxon>Solaneae</taxon>
        <taxon>Solanum</taxon>
    </lineage>
</organism>
<dbReference type="Gene3D" id="3.30.1330.80">
    <property type="entry name" value="Hypothetical protein, similar to alpha- acetolactate decarboxylase, domain 2"/>
    <property type="match status" value="1"/>
</dbReference>
<reference evidence="6 7" key="1">
    <citation type="submission" date="2020-09" db="EMBL/GenBank/DDBJ databases">
        <title>De no assembly of potato wild relative species, Solanum commersonii.</title>
        <authorList>
            <person name="Cho K."/>
        </authorList>
    </citation>
    <scope>NUCLEOTIDE SEQUENCE [LARGE SCALE GENOMIC DNA]</scope>
    <source>
        <strain evidence="6">LZ3.2</strain>
        <tissue evidence="6">Leaf</tissue>
    </source>
</reference>
<feature type="domain" description="PPC" evidence="5">
    <location>
        <begin position="31"/>
        <end position="74"/>
    </location>
</feature>
<keyword evidence="3 4" id="KW-0804">Transcription</keyword>
<keyword evidence="4" id="KW-0539">Nucleus</keyword>
<evidence type="ECO:0000256" key="3">
    <source>
        <dbReference type="ARBA" id="ARBA00023163"/>
    </source>
</evidence>
<comment type="domain">
    <text evidence="4">The PPC domain mediates interactions between AHL proteins.</text>
</comment>
<protein>
    <recommendedName>
        <fullName evidence="4">AT-hook motif nuclear-localized protein</fullName>
    </recommendedName>
</protein>
<evidence type="ECO:0000256" key="1">
    <source>
        <dbReference type="ARBA" id="ARBA00023015"/>
    </source>
</evidence>
<comment type="caution">
    <text evidence="6">The sequence shown here is derived from an EMBL/GenBank/DDBJ whole genome shotgun (WGS) entry which is preliminary data.</text>
</comment>
<dbReference type="PANTHER" id="PTHR31500:SF57">
    <property type="entry name" value="AT-HOOK MOTIF NUCLEAR-LOCALIZED PROTEIN 10"/>
    <property type="match status" value="1"/>
</dbReference>
<dbReference type="Pfam" id="PF03479">
    <property type="entry name" value="PCC"/>
    <property type="match status" value="1"/>
</dbReference>
<dbReference type="GO" id="GO:0003680">
    <property type="term" value="F:minor groove of adenine-thymine-rich DNA binding"/>
    <property type="evidence" value="ECO:0007669"/>
    <property type="project" value="UniProtKB-UniRule"/>
</dbReference>
<dbReference type="AlphaFoldDB" id="A0A9J5ZH36"/>
<dbReference type="SUPFAM" id="SSF117856">
    <property type="entry name" value="AF0104/ALDC/Ptd012-like"/>
    <property type="match status" value="1"/>
</dbReference>
<dbReference type="InterPro" id="IPR039605">
    <property type="entry name" value="AHL"/>
</dbReference>
<evidence type="ECO:0000313" key="7">
    <source>
        <dbReference type="Proteomes" id="UP000824120"/>
    </source>
</evidence>
<evidence type="ECO:0000256" key="4">
    <source>
        <dbReference type="RuleBase" id="RU367031"/>
    </source>
</evidence>
<keyword evidence="7" id="KW-1185">Reference proteome</keyword>
<evidence type="ECO:0000313" key="6">
    <source>
        <dbReference type="EMBL" id="KAG5610820.1"/>
    </source>
</evidence>